<comment type="caution">
    <text evidence="4">The sequence shown here is derived from an EMBL/GenBank/DDBJ whole genome shotgun (WGS) entry which is preliminary data.</text>
</comment>
<keyword evidence="1" id="KW-0251">Elongation factor</keyword>
<gene>
    <name evidence="4" type="ORF">SAY87_001282</name>
</gene>
<evidence type="ECO:0000313" key="4">
    <source>
        <dbReference type="EMBL" id="KAK4743281.1"/>
    </source>
</evidence>
<protein>
    <recommendedName>
        <fullName evidence="3">EF-1-gamma C-terminal domain-containing protein</fullName>
    </recommendedName>
</protein>
<keyword evidence="5" id="KW-1185">Reference proteome</keyword>
<dbReference type="AlphaFoldDB" id="A0AAN7GGK7"/>
<reference evidence="4 5" key="1">
    <citation type="journal article" date="2023" name="Hortic Res">
        <title>Pangenome of water caltrop reveals structural variations and asymmetric subgenome divergence after allopolyploidization.</title>
        <authorList>
            <person name="Zhang X."/>
            <person name="Chen Y."/>
            <person name="Wang L."/>
            <person name="Yuan Y."/>
            <person name="Fang M."/>
            <person name="Shi L."/>
            <person name="Lu R."/>
            <person name="Comes H.P."/>
            <person name="Ma Y."/>
            <person name="Chen Y."/>
            <person name="Huang G."/>
            <person name="Zhou Y."/>
            <person name="Zheng Z."/>
            <person name="Qiu Y."/>
        </authorList>
    </citation>
    <scope>NUCLEOTIDE SEQUENCE [LARGE SCALE GENOMIC DNA]</scope>
    <source>
        <tissue evidence="4">Roots</tissue>
    </source>
</reference>
<proteinExistence type="predicted"/>
<organism evidence="4 5">
    <name type="scientific">Trapa incisa</name>
    <dbReference type="NCBI Taxonomy" id="236973"/>
    <lineage>
        <taxon>Eukaryota</taxon>
        <taxon>Viridiplantae</taxon>
        <taxon>Streptophyta</taxon>
        <taxon>Embryophyta</taxon>
        <taxon>Tracheophyta</taxon>
        <taxon>Spermatophyta</taxon>
        <taxon>Magnoliopsida</taxon>
        <taxon>eudicotyledons</taxon>
        <taxon>Gunneridae</taxon>
        <taxon>Pentapetalae</taxon>
        <taxon>rosids</taxon>
        <taxon>malvids</taxon>
        <taxon>Myrtales</taxon>
        <taxon>Lythraceae</taxon>
        <taxon>Trapa</taxon>
    </lineage>
</organism>
<keyword evidence="2" id="KW-0472">Membrane</keyword>
<accession>A0AAN7GGK7</accession>
<evidence type="ECO:0000259" key="3">
    <source>
        <dbReference type="PROSITE" id="PS50040"/>
    </source>
</evidence>
<dbReference type="InterPro" id="IPR001662">
    <property type="entry name" value="EF1B_G_C"/>
</dbReference>
<evidence type="ECO:0000256" key="1">
    <source>
        <dbReference type="PROSITE-ProRule" id="PRU00519"/>
    </source>
</evidence>
<dbReference type="PROSITE" id="PS50040">
    <property type="entry name" value="EF1G_C"/>
    <property type="match status" value="1"/>
</dbReference>
<sequence>MDLFDEVQKECVNQMIEDAEPFEEETLVDAKCFKLYLIGTWLLVASALMAVCCILSLCFGLFHPCAVVTGMLAGFTLGSLKEEGHLLKPGGLVYQLCHGLEALKSYFVCSTVIQKIDKRRGVWRSRSYAQTKAGSCLGHLLTRSERFSIYIR</sequence>
<dbReference type="GO" id="GO:0003746">
    <property type="term" value="F:translation elongation factor activity"/>
    <property type="evidence" value="ECO:0007669"/>
    <property type="project" value="UniProtKB-UniRule"/>
</dbReference>
<feature type="transmembrane region" description="Helical" evidence="2">
    <location>
        <begin position="35"/>
        <end position="62"/>
    </location>
</feature>
<evidence type="ECO:0000313" key="5">
    <source>
        <dbReference type="Proteomes" id="UP001345219"/>
    </source>
</evidence>
<keyword evidence="2" id="KW-0812">Transmembrane</keyword>
<feature type="domain" description="EF-1-gamma C-terminal" evidence="3">
    <location>
        <begin position="1"/>
        <end position="34"/>
    </location>
</feature>
<keyword evidence="1" id="KW-0648">Protein biosynthesis</keyword>
<keyword evidence="2" id="KW-1133">Transmembrane helix</keyword>
<dbReference type="Proteomes" id="UP001345219">
    <property type="component" value="Chromosome 1"/>
</dbReference>
<dbReference type="EMBL" id="JAXIOK010000023">
    <property type="protein sequence ID" value="KAK4743281.1"/>
    <property type="molecule type" value="Genomic_DNA"/>
</dbReference>
<evidence type="ECO:0000256" key="2">
    <source>
        <dbReference type="SAM" id="Phobius"/>
    </source>
</evidence>
<name>A0AAN7GGK7_9MYRT</name>